<dbReference type="GO" id="GO:0006629">
    <property type="term" value="P:lipid metabolic process"/>
    <property type="evidence" value="ECO:0007669"/>
    <property type="project" value="InterPro"/>
</dbReference>
<reference evidence="3" key="1">
    <citation type="submission" date="2017-09" db="EMBL/GenBank/DDBJ databases">
        <title>Depth-based differentiation of microbial function through sediment-hosted aquifers and enrichment of novel symbionts in the deep terrestrial subsurface.</title>
        <authorList>
            <person name="Probst A.J."/>
            <person name="Ladd B."/>
            <person name="Jarett J.K."/>
            <person name="Geller-Mcgrath D.E."/>
            <person name="Sieber C.M.K."/>
            <person name="Emerson J.B."/>
            <person name="Anantharaman K."/>
            <person name="Thomas B.C."/>
            <person name="Malmstrom R."/>
            <person name="Stieglmeier M."/>
            <person name="Klingl A."/>
            <person name="Woyke T."/>
            <person name="Ryan C.M."/>
            <person name="Banfield J.F."/>
        </authorList>
    </citation>
    <scope>NUCLEOTIDE SEQUENCE [LARGE SCALE GENOMIC DNA]</scope>
</reference>
<evidence type="ECO:0000313" key="3">
    <source>
        <dbReference type="Proteomes" id="UP000230732"/>
    </source>
</evidence>
<gene>
    <name evidence="2" type="ORF">COY98_02520</name>
</gene>
<name>A0A2M7Q5D0_9BACT</name>
<dbReference type="EMBL" id="PFKX01000043">
    <property type="protein sequence ID" value="PIY58270.1"/>
    <property type="molecule type" value="Genomic_DNA"/>
</dbReference>
<evidence type="ECO:0000259" key="1">
    <source>
        <dbReference type="PROSITE" id="PS51704"/>
    </source>
</evidence>
<dbReference type="InterPro" id="IPR017946">
    <property type="entry name" value="PLC-like_Pdiesterase_TIM-brl"/>
</dbReference>
<sequence length="61" mass="6973">MKIFTHRGWSAGNNENTLRAFKKSVTYGADGVEFDIRYGVDKKTFICAHDQVLNDSELTFE</sequence>
<dbReference type="InterPro" id="IPR030395">
    <property type="entry name" value="GP_PDE_dom"/>
</dbReference>
<protein>
    <recommendedName>
        <fullName evidence="1">GP-PDE domain-containing protein</fullName>
    </recommendedName>
</protein>
<dbReference type="Proteomes" id="UP000230732">
    <property type="component" value="Unassembled WGS sequence"/>
</dbReference>
<dbReference type="GO" id="GO:0008081">
    <property type="term" value="F:phosphoric diester hydrolase activity"/>
    <property type="evidence" value="ECO:0007669"/>
    <property type="project" value="InterPro"/>
</dbReference>
<dbReference type="PROSITE" id="PS51704">
    <property type="entry name" value="GP_PDE"/>
    <property type="match status" value="1"/>
</dbReference>
<feature type="domain" description="GP-PDE" evidence="1">
    <location>
        <begin position="1"/>
        <end position="61"/>
    </location>
</feature>
<evidence type="ECO:0000313" key="2">
    <source>
        <dbReference type="EMBL" id="PIY58270.1"/>
    </source>
</evidence>
<dbReference type="Gene3D" id="3.20.20.190">
    <property type="entry name" value="Phosphatidylinositol (PI) phosphodiesterase"/>
    <property type="match status" value="1"/>
</dbReference>
<dbReference type="SUPFAM" id="SSF51695">
    <property type="entry name" value="PLC-like phosphodiesterases"/>
    <property type="match status" value="1"/>
</dbReference>
<organism evidence="2 3">
    <name type="scientific">Candidatus Yonathbacteria bacterium CG_4_10_14_0_8_um_filter_43_17</name>
    <dbReference type="NCBI Taxonomy" id="1975099"/>
    <lineage>
        <taxon>Bacteria</taxon>
        <taxon>Candidatus Yonathiibacteriota</taxon>
    </lineage>
</organism>
<accession>A0A2M7Q5D0</accession>
<dbReference type="Pfam" id="PF03009">
    <property type="entry name" value="GDPD"/>
    <property type="match status" value="1"/>
</dbReference>
<proteinExistence type="predicted"/>
<dbReference type="AlphaFoldDB" id="A0A2M7Q5D0"/>
<comment type="caution">
    <text evidence="2">The sequence shown here is derived from an EMBL/GenBank/DDBJ whole genome shotgun (WGS) entry which is preliminary data.</text>
</comment>